<keyword evidence="1" id="KW-0175">Coiled coil</keyword>
<feature type="region of interest" description="Disordered" evidence="2">
    <location>
        <begin position="21"/>
        <end position="68"/>
    </location>
</feature>
<name>A0ABQ8FFM2_9FUNG</name>
<dbReference type="CDD" id="cd23767">
    <property type="entry name" value="IQCD"/>
    <property type="match status" value="1"/>
</dbReference>
<feature type="compositionally biased region" description="Polar residues" evidence="2">
    <location>
        <begin position="49"/>
        <end position="62"/>
    </location>
</feature>
<dbReference type="SMART" id="SM00015">
    <property type="entry name" value="IQ"/>
    <property type="match status" value="2"/>
</dbReference>
<feature type="compositionally biased region" description="Basic and acidic residues" evidence="2">
    <location>
        <begin position="197"/>
        <end position="206"/>
    </location>
</feature>
<dbReference type="PROSITE" id="PS50096">
    <property type="entry name" value="IQ"/>
    <property type="match status" value="1"/>
</dbReference>
<feature type="region of interest" description="Disordered" evidence="2">
    <location>
        <begin position="196"/>
        <end position="231"/>
    </location>
</feature>
<feature type="coiled-coil region" evidence="1">
    <location>
        <begin position="462"/>
        <end position="492"/>
    </location>
</feature>
<evidence type="ECO:0000313" key="3">
    <source>
        <dbReference type="EMBL" id="KAH6595935.1"/>
    </source>
</evidence>
<feature type="region of interest" description="Disordered" evidence="2">
    <location>
        <begin position="635"/>
        <end position="667"/>
    </location>
</feature>
<gene>
    <name evidence="3" type="ORF">BASA50_005515</name>
</gene>
<evidence type="ECO:0000256" key="1">
    <source>
        <dbReference type="SAM" id="Coils"/>
    </source>
</evidence>
<dbReference type="Proteomes" id="UP001648503">
    <property type="component" value="Unassembled WGS sequence"/>
</dbReference>
<reference evidence="3 4" key="1">
    <citation type="submission" date="2021-02" db="EMBL/GenBank/DDBJ databases">
        <title>Variation within the Batrachochytrium salamandrivorans European outbreak.</title>
        <authorList>
            <person name="Kelly M."/>
            <person name="Pasmans F."/>
            <person name="Shea T.P."/>
            <person name="Munoz J.F."/>
            <person name="Carranza S."/>
            <person name="Cuomo C.A."/>
            <person name="Martel A."/>
        </authorList>
    </citation>
    <scope>NUCLEOTIDE SEQUENCE [LARGE SCALE GENOMIC DNA]</scope>
    <source>
        <strain evidence="3 4">AMFP18/2</strain>
    </source>
</reference>
<protein>
    <submittedName>
        <fullName evidence="3">Uncharacterized protein</fullName>
    </submittedName>
</protein>
<evidence type="ECO:0000256" key="2">
    <source>
        <dbReference type="SAM" id="MobiDB-lite"/>
    </source>
</evidence>
<feature type="region of interest" description="Disordered" evidence="2">
    <location>
        <begin position="314"/>
        <end position="340"/>
    </location>
</feature>
<proteinExistence type="predicted"/>
<evidence type="ECO:0000313" key="4">
    <source>
        <dbReference type="Proteomes" id="UP001648503"/>
    </source>
</evidence>
<feature type="compositionally biased region" description="Basic and acidic residues" evidence="2">
    <location>
        <begin position="645"/>
        <end position="667"/>
    </location>
</feature>
<dbReference type="Pfam" id="PF00612">
    <property type="entry name" value="IQ"/>
    <property type="match status" value="2"/>
</dbReference>
<comment type="caution">
    <text evidence="3">The sequence shown here is derived from an EMBL/GenBank/DDBJ whole genome shotgun (WGS) entry which is preliminary data.</text>
</comment>
<dbReference type="EMBL" id="JAFCIX010000267">
    <property type="protein sequence ID" value="KAH6595935.1"/>
    <property type="molecule type" value="Genomic_DNA"/>
</dbReference>
<sequence>MQPTYEETFRSRPRVVNDLQGSSTALFPDGSGGNPTRTLFGGGHGGQLDTHSNLTAPSSNGSRHVEGTAGTTAGLIQPAGEHISRSTASRVGGSYLPEAAYVRAPASVFYDANSHGQPYLRQEQYDDRQSHGGAEIIHNDQYQIHNDQYQIHNDQYQIHYSQRTTNPALRSADYSSHWPSTHMTEQGLMNRLGPHHRSVESLDRRSPRIINQPQSTDTEGPKPTGRSMPSSRHFLSEQLPVHYRNTSHCSPPQHSIQEEQLLWSHPHPYHYDADPTIPMPTSNGQFDPSLSDMRRVAWKADSNGMSMIHQSIPNHGGSTYSPLTESHASLPPQQQSDSTYPLQQPHQYAVFRQPVETAYTEQPCVSKENTKLVHQSHTLQHHQNVLSLKPESTKTNVLISDQVLPEASSSPLNDHSGKTLKDVPNIDSGDLSEMLHSSSEMLDLKENETRLLEEYKLEVAGMADLSSKVTKLQRQLKEVRQCIRTIMQVEEERYLPQIILLQAWIRGWIVRHRLREQGIVFNCWFPSSEMKVSHLTPFVDPDMLLVASTAAVKIQSVWRGYIERLRLGTPFHLRMLFHSRKVHRQELIALRREIHILREQESQRSLEFSQLKSMLDAVLSQVALLHVSAPSPMGPTLCSDVEQEDTTRLDRPVTTDLNEAAKEEPSE</sequence>
<organism evidence="3 4">
    <name type="scientific">Batrachochytrium salamandrivorans</name>
    <dbReference type="NCBI Taxonomy" id="1357716"/>
    <lineage>
        <taxon>Eukaryota</taxon>
        <taxon>Fungi</taxon>
        <taxon>Fungi incertae sedis</taxon>
        <taxon>Chytridiomycota</taxon>
        <taxon>Chytridiomycota incertae sedis</taxon>
        <taxon>Chytridiomycetes</taxon>
        <taxon>Rhizophydiales</taxon>
        <taxon>Rhizophydiales incertae sedis</taxon>
        <taxon>Batrachochytrium</taxon>
    </lineage>
</organism>
<keyword evidence="4" id="KW-1185">Reference proteome</keyword>
<dbReference type="Gene3D" id="1.20.5.190">
    <property type="match status" value="1"/>
</dbReference>
<dbReference type="InterPro" id="IPR000048">
    <property type="entry name" value="IQ_motif_EF-hand-BS"/>
</dbReference>
<accession>A0ABQ8FFM2</accession>
<feature type="region of interest" description="Disordered" evidence="2">
    <location>
        <begin position="406"/>
        <end position="425"/>
    </location>
</feature>
<feature type="compositionally biased region" description="Polar residues" evidence="2">
    <location>
        <begin position="209"/>
        <end position="218"/>
    </location>
</feature>